<dbReference type="AlphaFoldDB" id="A0A382B9B9"/>
<accession>A0A382B9B9</accession>
<dbReference type="PANTHER" id="PTHR46278:SF2">
    <property type="entry name" value="ASPARTATE-SEMIALDEHYDE DEHYDROGENASE"/>
    <property type="match status" value="1"/>
</dbReference>
<dbReference type="CDD" id="cd02316">
    <property type="entry name" value="VcASADH2_like_N"/>
    <property type="match status" value="1"/>
</dbReference>
<proteinExistence type="predicted"/>
<dbReference type="PANTHER" id="PTHR46278">
    <property type="entry name" value="DEHYDROGENASE, PUTATIVE-RELATED"/>
    <property type="match status" value="1"/>
</dbReference>
<reference evidence="2" key="1">
    <citation type="submission" date="2018-05" db="EMBL/GenBank/DDBJ databases">
        <authorList>
            <person name="Lanie J.A."/>
            <person name="Ng W.-L."/>
            <person name="Kazmierczak K.M."/>
            <person name="Andrzejewski T.M."/>
            <person name="Davidsen T.M."/>
            <person name="Wayne K.J."/>
            <person name="Tettelin H."/>
            <person name="Glass J.I."/>
            <person name="Rusch D."/>
            <person name="Podicherti R."/>
            <person name="Tsui H.-C.T."/>
            <person name="Winkler M.E."/>
        </authorList>
    </citation>
    <scope>NUCLEOTIDE SEQUENCE</scope>
</reference>
<dbReference type="SUPFAM" id="SSF51735">
    <property type="entry name" value="NAD(P)-binding Rossmann-fold domains"/>
    <property type="match status" value="1"/>
</dbReference>
<feature type="non-terminal residue" evidence="2">
    <location>
        <position position="139"/>
    </location>
</feature>
<dbReference type="SMART" id="SM00859">
    <property type="entry name" value="Semialdhyde_dh"/>
    <property type="match status" value="1"/>
</dbReference>
<name>A0A382B9B9_9ZZZZ</name>
<protein>
    <recommendedName>
        <fullName evidence="1">Semialdehyde dehydrogenase NAD-binding domain-containing protein</fullName>
    </recommendedName>
</protein>
<gene>
    <name evidence="2" type="ORF">METZ01_LOCUS163239</name>
</gene>
<dbReference type="InterPro" id="IPR036291">
    <property type="entry name" value="NAD(P)-bd_dom_sf"/>
</dbReference>
<organism evidence="2">
    <name type="scientific">marine metagenome</name>
    <dbReference type="NCBI Taxonomy" id="408172"/>
    <lineage>
        <taxon>unclassified sequences</taxon>
        <taxon>metagenomes</taxon>
        <taxon>ecological metagenomes</taxon>
    </lineage>
</organism>
<dbReference type="GO" id="GO:0016620">
    <property type="term" value="F:oxidoreductase activity, acting on the aldehyde or oxo group of donors, NAD or NADP as acceptor"/>
    <property type="evidence" value="ECO:0007669"/>
    <property type="project" value="InterPro"/>
</dbReference>
<evidence type="ECO:0000313" key="2">
    <source>
        <dbReference type="EMBL" id="SVB10385.1"/>
    </source>
</evidence>
<sequence length="139" mass="15147">MKKFNVAVVGATGLVGEAIVSILEERNFPIETLIPLASARSAGRTMKFREETIPVMDLQSFDFNNTDLCFFSAGSDVSNEFAPKAAEQGAVVIDNTACFRYEDDIPLVVPEVNPEAVKFFSNRNIIANPNCSTIQLVVA</sequence>
<feature type="domain" description="Semialdehyde dehydrogenase NAD-binding" evidence="1">
    <location>
        <begin position="5"/>
        <end position="120"/>
    </location>
</feature>
<dbReference type="GO" id="GO:0051287">
    <property type="term" value="F:NAD binding"/>
    <property type="evidence" value="ECO:0007669"/>
    <property type="project" value="InterPro"/>
</dbReference>
<dbReference type="Gene3D" id="3.40.50.720">
    <property type="entry name" value="NAD(P)-binding Rossmann-like Domain"/>
    <property type="match status" value="1"/>
</dbReference>
<evidence type="ECO:0000259" key="1">
    <source>
        <dbReference type="SMART" id="SM00859"/>
    </source>
</evidence>
<dbReference type="InterPro" id="IPR000534">
    <property type="entry name" value="Semialdehyde_DH_NAD-bd"/>
</dbReference>
<dbReference type="Pfam" id="PF01118">
    <property type="entry name" value="Semialdhyde_dh"/>
    <property type="match status" value="1"/>
</dbReference>
<dbReference type="EMBL" id="UINC01028783">
    <property type="protein sequence ID" value="SVB10385.1"/>
    <property type="molecule type" value="Genomic_DNA"/>
</dbReference>